<feature type="domain" description="Transposase IS200-like" evidence="1">
    <location>
        <begin position="25"/>
        <end position="129"/>
    </location>
</feature>
<dbReference type="GO" id="GO:0003677">
    <property type="term" value="F:DNA binding"/>
    <property type="evidence" value="ECO:0007669"/>
    <property type="project" value="InterPro"/>
</dbReference>
<dbReference type="InterPro" id="IPR036515">
    <property type="entry name" value="Transposase_17_sf"/>
</dbReference>
<dbReference type="PANTHER" id="PTHR34322">
    <property type="entry name" value="TRANSPOSASE, Y1_TNP DOMAIN-CONTAINING"/>
    <property type="match status" value="1"/>
</dbReference>
<dbReference type="SMART" id="SM01321">
    <property type="entry name" value="Y1_Tnp"/>
    <property type="match status" value="1"/>
</dbReference>
<keyword evidence="3" id="KW-1185">Reference proteome</keyword>
<reference evidence="2 3" key="1">
    <citation type="submission" date="2020-07" db="EMBL/GenBank/DDBJ databases">
        <authorList>
            <person name="Pothier F. J."/>
        </authorList>
    </citation>
    <scope>NUCLEOTIDE SEQUENCE [LARGE SCALE GENOMIC DNA]</scope>
    <source>
        <strain evidence="2 3">CFBP 498</strain>
    </source>
</reference>
<gene>
    <name evidence="2" type="ORF">CFBP498_00700</name>
</gene>
<dbReference type="EMBL" id="LR828257">
    <property type="protein sequence ID" value="CAD0298482.1"/>
    <property type="molecule type" value="Genomic_DNA"/>
</dbReference>
<dbReference type="AlphaFoldDB" id="A0A6V7BBS7"/>
<dbReference type="InterPro" id="IPR002686">
    <property type="entry name" value="Transposase_17"/>
</dbReference>
<dbReference type="Gene3D" id="3.30.70.1290">
    <property type="entry name" value="Transposase IS200-like"/>
    <property type="match status" value="1"/>
</dbReference>
<dbReference type="GO" id="GO:0004803">
    <property type="term" value="F:transposase activity"/>
    <property type="evidence" value="ECO:0007669"/>
    <property type="project" value="InterPro"/>
</dbReference>
<sequence>MVYPLSTRTPSCERCDMARLRCIDLPGIPQHIVRRGNNRLPCFLDDGDLLRHLLLLHEFLHATGCQLHAYVWMDNNHMHLPATPPAPGRIGQLIQRLGRINSRRVHTGTLWEGLYKACLVDSADYIIRCLIPRRLQLRFATPTVVKWPRRPDLSDFTAKWSCPCHPAAWTRPNDTVCMRYMKPGCRCGPSPMRWSARPARSAANCAAISTLGTICQITPLEVFSEEVLNSVANRS</sequence>
<dbReference type="Proteomes" id="UP000515406">
    <property type="component" value="Chromosome"/>
</dbReference>
<dbReference type="EMBL" id="LR828257">
    <property type="protein sequence ID" value="CAD0298487.1"/>
    <property type="molecule type" value="Genomic_DNA"/>
</dbReference>
<accession>A0A6V7BBS7</accession>
<evidence type="ECO:0000313" key="2">
    <source>
        <dbReference type="EMBL" id="CAD0298487.1"/>
    </source>
</evidence>
<evidence type="ECO:0000259" key="1">
    <source>
        <dbReference type="SMART" id="SM01321"/>
    </source>
</evidence>
<organism evidence="2 3">
    <name type="scientific">Xanthomonas hortorum pv. vitians</name>
    <dbReference type="NCBI Taxonomy" id="83224"/>
    <lineage>
        <taxon>Bacteria</taxon>
        <taxon>Pseudomonadati</taxon>
        <taxon>Pseudomonadota</taxon>
        <taxon>Gammaproteobacteria</taxon>
        <taxon>Lysobacterales</taxon>
        <taxon>Lysobacteraceae</taxon>
        <taxon>Xanthomonas</taxon>
    </lineage>
</organism>
<dbReference type="PANTHER" id="PTHR34322:SF2">
    <property type="entry name" value="TRANSPOSASE IS200-LIKE DOMAIN-CONTAINING PROTEIN"/>
    <property type="match status" value="1"/>
</dbReference>
<evidence type="ECO:0000313" key="3">
    <source>
        <dbReference type="Proteomes" id="UP000515406"/>
    </source>
</evidence>
<protein>
    <recommendedName>
        <fullName evidence="1">Transposase IS200-like domain-containing protein</fullName>
    </recommendedName>
</protein>
<name>A0A6V7BBS7_9XANT</name>
<proteinExistence type="predicted"/>
<dbReference type="GO" id="GO:0006313">
    <property type="term" value="P:DNA transposition"/>
    <property type="evidence" value="ECO:0007669"/>
    <property type="project" value="InterPro"/>
</dbReference>
<dbReference type="SUPFAM" id="SSF143422">
    <property type="entry name" value="Transposase IS200-like"/>
    <property type="match status" value="1"/>
</dbReference>